<dbReference type="Proteomes" id="UP000317650">
    <property type="component" value="Chromosome 1"/>
</dbReference>
<gene>
    <name evidence="7" type="ORF">C4D60_Mb01t19620</name>
</gene>
<reference evidence="7 8" key="1">
    <citation type="journal article" date="2019" name="Nat. Plants">
        <title>Genome sequencing of Musa balbisiana reveals subgenome evolution and function divergence in polyploid bananas.</title>
        <authorList>
            <person name="Yao X."/>
        </authorList>
    </citation>
    <scope>NUCLEOTIDE SEQUENCE [LARGE SCALE GENOMIC DNA]</scope>
    <source>
        <strain evidence="8">cv. DH-PKW</strain>
        <tissue evidence="7">Leaves</tissue>
    </source>
</reference>
<comment type="caution">
    <text evidence="7">The sequence shown here is derived from an EMBL/GenBank/DDBJ whole genome shotgun (WGS) entry which is preliminary data.</text>
</comment>
<feature type="domain" description="RRM" evidence="6">
    <location>
        <begin position="27"/>
        <end position="95"/>
    </location>
</feature>
<dbReference type="PROSITE" id="PS50102">
    <property type="entry name" value="RRM"/>
    <property type="match status" value="1"/>
</dbReference>
<dbReference type="InterPro" id="IPR051945">
    <property type="entry name" value="RRM_MRD1_RNA_proc_ribogen"/>
</dbReference>
<dbReference type="STRING" id="52838.A0A4S8JNE3"/>
<dbReference type="PANTHER" id="PTHR48039">
    <property type="entry name" value="RNA-BINDING MOTIF PROTEIN 14B"/>
    <property type="match status" value="1"/>
</dbReference>
<evidence type="ECO:0000256" key="4">
    <source>
        <dbReference type="ARBA" id="ARBA00023242"/>
    </source>
</evidence>
<evidence type="ECO:0000256" key="3">
    <source>
        <dbReference type="ARBA" id="ARBA00022884"/>
    </source>
</evidence>
<dbReference type="InterPro" id="IPR035979">
    <property type="entry name" value="RBD_domain_sf"/>
</dbReference>
<protein>
    <recommendedName>
        <fullName evidence="6">RRM domain-containing protein</fullName>
    </recommendedName>
</protein>
<dbReference type="EMBL" id="PYDT01000004">
    <property type="protein sequence ID" value="THU63797.1"/>
    <property type="molecule type" value="Genomic_DNA"/>
</dbReference>
<dbReference type="GO" id="GO:0005634">
    <property type="term" value="C:nucleus"/>
    <property type="evidence" value="ECO:0007669"/>
    <property type="project" value="UniProtKB-SubCell"/>
</dbReference>
<keyword evidence="4" id="KW-0539">Nucleus</keyword>
<evidence type="ECO:0000256" key="1">
    <source>
        <dbReference type="ARBA" id="ARBA00004123"/>
    </source>
</evidence>
<keyword evidence="2" id="KW-0677">Repeat</keyword>
<dbReference type="AlphaFoldDB" id="A0A4S8JNE3"/>
<dbReference type="SUPFAM" id="SSF54928">
    <property type="entry name" value="RNA-binding domain, RBD"/>
    <property type="match status" value="1"/>
</dbReference>
<comment type="subcellular location">
    <subcellularLocation>
        <location evidence="1">Nucleus</location>
    </subcellularLocation>
</comment>
<evidence type="ECO:0000313" key="8">
    <source>
        <dbReference type="Proteomes" id="UP000317650"/>
    </source>
</evidence>
<dbReference type="InterPro" id="IPR000504">
    <property type="entry name" value="RRM_dom"/>
</dbReference>
<organism evidence="7 8">
    <name type="scientific">Musa balbisiana</name>
    <name type="common">Banana</name>
    <dbReference type="NCBI Taxonomy" id="52838"/>
    <lineage>
        <taxon>Eukaryota</taxon>
        <taxon>Viridiplantae</taxon>
        <taxon>Streptophyta</taxon>
        <taxon>Embryophyta</taxon>
        <taxon>Tracheophyta</taxon>
        <taxon>Spermatophyta</taxon>
        <taxon>Magnoliopsida</taxon>
        <taxon>Liliopsida</taxon>
        <taxon>Zingiberales</taxon>
        <taxon>Musaceae</taxon>
        <taxon>Musa</taxon>
    </lineage>
</organism>
<evidence type="ECO:0000256" key="2">
    <source>
        <dbReference type="ARBA" id="ARBA00022737"/>
    </source>
</evidence>
<evidence type="ECO:0000259" key="6">
    <source>
        <dbReference type="PROSITE" id="PS50102"/>
    </source>
</evidence>
<keyword evidence="3 5" id="KW-0694">RNA-binding</keyword>
<accession>A0A4S8JNE3</accession>
<proteinExistence type="predicted"/>
<name>A0A4S8JNE3_MUSBA</name>
<dbReference type="Pfam" id="PF00076">
    <property type="entry name" value="RRM_1"/>
    <property type="match status" value="1"/>
</dbReference>
<dbReference type="PANTHER" id="PTHR48039:SF5">
    <property type="entry name" value="RNA-BINDING PROTEIN 28"/>
    <property type="match status" value="1"/>
</dbReference>
<keyword evidence="8" id="KW-1185">Reference proteome</keyword>
<dbReference type="InterPro" id="IPR012677">
    <property type="entry name" value="Nucleotide-bd_a/b_plait_sf"/>
</dbReference>
<dbReference type="Gene3D" id="3.30.70.330">
    <property type="match status" value="1"/>
</dbReference>
<sequence>MMIILPLVGLMKKAEMLQSPKFHVSRTRLIIYNLPKTMTTEEVKLLKDVKNGKVFIKKHSHGVGFVDFKEHEHVLVALRVLNNNLVYKPLPSCLS</sequence>
<evidence type="ECO:0000256" key="5">
    <source>
        <dbReference type="PROSITE-ProRule" id="PRU00176"/>
    </source>
</evidence>
<evidence type="ECO:0000313" key="7">
    <source>
        <dbReference type="EMBL" id="THU63797.1"/>
    </source>
</evidence>
<dbReference type="GO" id="GO:0003729">
    <property type="term" value="F:mRNA binding"/>
    <property type="evidence" value="ECO:0007669"/>
    <property type="project" value="TreeGrafter"/>
</dbReference>